<proteinExistence type="predicted"/>
<comment type="caution">
    <text evidence="1">The sequence shown here is derived from an EMBL/GenBank/DDBJ whole genome shotgun (WGS) entry which is preliminary data.</text>
</comment>
<organism evidence="1 2">
    <name type="scientific">Prorocentrum cordatum</name>
    <dbReference type="NCBI Taxonomy" id="2364126"/>
    <lineage>
        <taxon>Eukaryota</taxon>
        <taxon>Sar</taxon>
        <taxon>Alveolata</taxon>
        <taxon>Dinophyceae</taxon>
        <taxon>Prorocentrales</taxon>
        <taxon>Prorocentraceae</taxon>
        <taxon>Prorocentrum</taxon>
    </lineage>
</organism>
<sequence>ETPRRKVRRCADFMLHRGPRLSAPPSEVFEGRKRFPGAWESKAVSEKSEVELAQAMLDVARHAKRGILAKCDDWPEEYPRLATAALAVYNRRFGDFATSEFVTLMWLALGRARVISADGRARFFDPNSGGWRAYTGLFPEGMHAHFRLFMNRLGRRQGVERGADSILEKMDAIIQSSDGDSIEQKTKNAFQMFEHFSLWNKGSGDREEAVADVGEGPGTKQLEMPWHIDVAACIRSFGKKLVSELMQGGSVVKNFTEWCGTSVAPARGVCYPDRAVKYDVPMMTPDGVVVQPLVVVDGVPTSKDLFFSCMDSSLVPAMREDEGAEDEGPERPLDDPVLKAAADDVNKFLSSTFWYNFEALSATRPQRSKNKLLLNLWKKFLSGEGLRRRPPYAVLTRMIRLLGWVKREVNSTLAFSDFTEQEFESIMRRSCVIEIAARLFDKQYLGARFPDREECGIFARDPSFARKFQTSQCAAAWNRTQHVFEASNEGQQCVMVDADASEFLLQAPPSATAEERESAVALLRETCDRGLEAMTLPYFDQRARRLEGRSAVAALPSPLSPFKCTVDDLFGAAATVQKPGALPEAIDVANVKKKKLVDNVAFMQNAELAIEEEEPAIRNRIEKFDTVRRFAAAVASLPSRALGRVLSGAAEPGAEVRRSVMAKEAATRVHAVRVQYQMSRPWVSRERATAGDVPAAQSTPQHLQMMAFPQTVDLDQVAACLAFSEQLLELLRLAEDVKAAFVPELAPMKELREDRDGVYLRELGLPGALGKDLILMALYGKKELPYATLLDPDCEGFLNQLKRLSWFLRWAAASAMPEQYAALKGDSSVTWVEGSCFAHFWQMAESYVTMHLCDFARQRPVKHLTKACDGVRMDADRVADEKARLAVEEQGMETQSDTEVVALAASRYVVQQPLALVVRLRDKKHLPFYNLIHNCEYSDVTIAPSLVPAQDLSSVLITVPTALGDYGSQPALAQQLMQLVREHAERDLAGVTYLE</sequence>
<dbReference type="Proteomes" id="UP001189429">
    <property type="component" value="Unassembled WGS sequence"/>
</dbReference>
<evidence type="ECO:0000313" key="2">
    <source>
        <dbReference type="Proteomes" id="UP001189429"/>
    </source>
</evidence>
<keyword evidence="2" id="KW-1185">Reference proteome</keyword>
<dbReference type="EMBL" id="CAUYUJ010022667">
    <property type="protein sequence ID" value="CAK0911900.1"/>
    <property type="molecule type" value="Genomic_DNA"/>
</dbReference>
<accession>A0ABN9YGB6</accession>
<feature type="non-terminal residue" evidence="1">
    <location>
        <position position="995"/>
    </location>
</feature>
<protein>
    <submittedName>
        <fullName evidence="1">Uncharacterized protein</fullName>
    </submittedName>
</protein>
<feature type="non-terminal residue" evidence="1">
    <location>
        <position position="1"/>
    </location>
</feature>
<name>A0ABN9YGB6_9DINO</name>
<gene>
    <name evidence="1" type="ORF">PCOR1329_LOCUS85632</name>
</gene>
<reference evidence="1" key="1">
    <citation type="submission" date="2023-10" db="EMBL/GenBank/DDBJ databases">
        <authorList>
            <person name="Chen Y."/>
            <person name="Shah S."/>
            <person name="Dougan E. K."/>
            <person name="Thang M."/>
            <person name="Chan C."/>
        </authorList>
    </citation>
    <scope>NUCLEOTIDE SEQUENCE [LARGE SCALE GENOMIC DNA]</scope>
</reference>
<evidence type="ECO:0000313" key="1">
    <source>
        <dbReference type="EMBL" id="CAK0911900.1"/>
    </source>
</evidence>